<gene>
    <name evidence="6" type="ORF">ERUC_LOCUS28874</name>
</gene>
<feature type="compositionally biased region" description="Basic and acidic residues" evidence="4">
    <location>
        <begin position="287"/>
        <end position="296"/>
    </location>
</feature>
<feature type="compositionally biased region" description="Polar residues" evidence="4">
    <location>
        <begin position="241"/>
        <end position="251"/>
    </location>
</feature>
<feature type="compositionally biased region" description="Basic and acidic residues" evidence="4">
    <location>
        <begin position="177"/>
        <end position="191"/>
    </location>
</feature>
<dbReference type="InterPro" id="IPR013083">
    <property type="entry name" value="Znf_RING/FYVE/PHD"/>
</dbReference>
<reference evidence="6 7" key="1">
    <citation type="submission" date="2022-03" db="EMBL/GenBank/DDBJ databases">
        <authorList>
            <person name="Macdonald S."/>
            <person name="Ahmed S."/>
            <person name="Newling K."/>
        </authorList>
    </citation>
    <scope>NUCLEOTIDE SEQUENCE [LARGE SCALE GENOMIC DNA]</scope>
</reference>
<proteinExistence type="predicted"/>
<dbReference type="PANTHER" id="PTHR47863:SF2">
    <property type="entry name" value="MYB-LIKE DOMAIN-CONTAINING PROTEIN"/>
    <property type="match status" value="1"/>
</dbReference>
<feature type="compositionally biased region" description="Acidic residues" evidence="4">
    <location>
        <begin position="207"/>
        <end position="224"/>
    </location>
</feature>
<dbReference type="SMART" id="SM00717">
    <property type="entry name" value="SANT"/>
    <property type="match status" value="1"/>
</dbReference>
<organism evidence="6 7">
    <name type="scientific">Eruca vesicaria subsp. sativa</name>
    <name type="common">Garden rocket</name>
    <name type="synonym">Eruca sativa</name>
    <dbReference type="NCBI Taxonomy" id="29727"/>
    <lineage>
        <taxon>Eukaryota</taxon>
        <taxon>Viridiplantae</taxon>
        <taxon>Streptophyta</taxon>
        <taxon>Embryophyta</taxon>
        <taxon>Tracheophyta</taxon>
        <taxon>Spermatophyta</taxon>
        <taxon>Magnoliopsida</taxon>
        <taxon>eudicotyledons</taxon>
        <taxon>Gunneridae</taxon>
        <taxon>Pentapetalae</taxon>
        <taxon>rosids</taxon>
        <taxon>malvids</taxon>
        <taxon>Brassicales</taxon>
        <taxon>Brassicaceae</taxon>
        <taxon>Brassiceae</taxon>
        <taxon>Eruca</taxon>
    </lineage>
</organism>
<feature type="region of interest" description="Disordered" evidence="4">
    <location>
        <begin position="1"/>
        <end position="33"/>
    </location>
</feature>
<dbReference type="InterPro" id="IPR009057">
    <property type="entry name" value="Homeodomain-like_sf"/>
</dbReference>
<keyword evidence="3" id="KW-0862">Zinc</keyword>
<dbReference type="SUPFAM" id="SSF57903">
    <property type="entry name" value="FYVE/PHD zinc finger"/>
    <property type="match status" value="1"/>
</dbReference>
<dbReference type="Gene3D" id="3.30.40.10">
    <property type="entry name" value="Zinc/RING finger domain, C3HC4 (zinc finger)"/>
    <property type="match status" value="1"/>
</dbReference>
<evidence type="ECO:0000256" key="1">
    <source>
        <dbReference type="ARBA" id="ARBA00022723"/>
    </source>
</evidence>
<protein>
    <recommendedName>
        <fullName evidence="5">Myb-like domain-containing protein</fullName>
    </recommendedName>
</protein>
<dbReference type="EMBL" id="CAKOAT010352931">
    <property type="protein sequence ID" value="CAH8363118.1"/>
    <property type="molecule type" value="Genomic_DNA"/>
</dbReference>
<dbReference type="Gene3D" id="1.10.10.60">
    <property type="entry name" value="Homeodomain-like"/>
    <property type="match status" value="1"/>
</dbReference>
<dbReference type="PANTHER" id="PTHR47863">
    <property type="entry name" value="RING/FYVE/PHD ZINC FINGER SUPERFAMILY PROTEIN"/>
    <property type="match status" value="1"/>
</dbReference>
<dbReference type="AlphaFoldDB" id="A0ABC8L068"/>
<dbReference type="CDD" id="cd11660">
    <property type="entry name" value="SANT_TRF"/>
    <property type="match status" value="1"/>
</dbReference>
<dbReference type="InterPro" id="IPR001005">
    <property type="entry name" value="SANT/Myb"/>
</dbReference>
<feature type="compositionally biased region" description="Polar residues" evidence="4">
    <location>
        <begin position="297"/>
        <end position="312"/>
    </location>
</feature>
<feature type="compositionally biased region" description="Polar residues" evidence="4">
    <location>
        <begin position="320"/>
        <end position="336"/>
    </location>
</feature>
<name>A0ABC8L068_ERUVS</name>
<dbReference type="CDD" id="cd15489">
    <property type="entry name" value="PHD_SF"/>
    <property type="match status" value="1"/>
</dbReference>
<dbReference type="Pfam" id="PF13921">
    <property type="entry name" value="Myb_DNA-bind_6"/>
    <property type="match status" value="1"/>
</dbReference>
<dbReference type="SUPFAM" id="SSF46689">
    <property type="entry name" value="Homeodomain-like"/>
    <property type="match status" value="1"/>
</dbReference>
<evidence type="ECO:0000259" key="5">
    <source>
        <dbReference type="PROSITE" id="PS50090"/>
    </source>
</evidence>
<feature type="region of interest" description="Disordered" evidence="4">
    <location>
        <begin position="177"/>
        <end position="337"/>
    </location>
</feature>
<evidence type="ECO:0000256" key="2">
    <source>
        <dbReference type="ARBA" id="ARBA00022771"/>
    </source>
</evidence>
<dbReference type="PROSITE" id="PS50090">
    <property type="entry name" value="MYB_LIKE"/>
    <property type="match status" value="1"/>
</dbReference>
<evidence type="ECO:0000256" key="4">
    <source>
        <dbReference type="SAM" id="MobiDB-lite"/>
    </source>
</evidence>
<keyword evidence="1" id="KW-0479">Metal-binding</keyword>
<dbReference type="InterPro" id="IPR011011">
    <property type="entry name" value="Znf_FYVE_PHD"/>
</dbReference>
<keyword evidence="7" id="KW-1185">Reference proteome</keyword>
<feature type="domain" description="Myb-like" evidence="5">
    <location>
        <begin position="337"/>
        <end position="398"/>
    </location>
</feature>
<evidence type="ECO:0000313" key="6">
    <source>
        <dbReference type="EMBL" id="CAH8363118.1"/>
    </source>
</evidence>
<dbReference type="Proteomes" id="UP001642260">
    <property type="component" value="Unassembled WGS sequence"/>
</dbReference>
<accession>A0ABC8L068</accession>
<dbReference type="GO" id="GO:0008270">
    <property type="term" value="F:zinc ion binding"/>
    <property type="evidence" value="ECO:0007669"/>
    <property type="project" value="UniProtKB-KW"/>
</dbReference>
<comment type="caution">
    <text evidence="6">The sequence shown here is derived from an EMBL/GenBank/DDBJ whole genome shotgun (WGS) entry which is preliminary data.</text>
</comment>
<sequence>MRSKTFPVRSRPHRASRNPLDPYPSPASVPGEANERFASGVITPHCDDNGDVPNVETVPETFDEIDAPPSKKRHCLGTSEATRVGRLNVEACIICDILDEGVTRCSGTGCLLWFHGECLNQELGSISSSEDLAKTYCPYCWFKVVMMRHKSVKEKAVEAEKEVSKYLSNEKGVCSSEKEQFQVEKDSDGSRGEGMPLTEERDYKPEDDTEKFEDAEEDKDDEEAAKDQTEGNTDARGNGDVSRSLSMQESSSGKEEDQIQQDEGPSRRRRQLRLNYSDSDISSDESTNERNGKHVSDQTAQVVTTPSGTMKNQQRKHSATTEVAKSNTVRDTSSLKTDQRKRLFWTPEEEEMLRVGVEKFTAEARKNMPWRKILEMGEEVFHETRTPADLKDKWRNRMGARGKKTN</sequence>
<evidence type="ECO:0000256" key="3">
    <source>
        <dbReference type="ARBA" id="ARBA00022833"/>
    </source>
</evidence>
<evidence type="ECO:0000313" key="7">
    <source>
        <dbReference type="Proteomes" id="UP001642260"/>
    </source>
</evidence>
<keyword evidence="2" id="KW-0863">Zinc-finger</keyword>